<accession>A0AAE0ZWJ9</accession>
<sequence>MVFLVQIPPHYGTRLCFVGPDCLSRCLVVDSYLLSSSSRSVLDMVQIPSVRLGQGPALHHSTGPSSSSKYRSFLVVMTQVHPKQIDAISSSMS</sequence>
<reference evidence="1" key="1">
    <citation type="journal article" date="2023" name="G3 (Bethesda)">
        <title>A reference genome for the long-term kleptoplast-retaining sea slug Elysia crispata morphotype clarki.</title>
        <authorList>
            <person name="Eastman K.E."/>
            <person name="Pendleton A.L."/>
            <person name="Shaikh M.A."/>
            <person name="Suttiyut T."/>
            <person name="Ogas R."/>
            <person name="Tomko P."/>
            <person name="Gavelis G."/>
            <person name="Widhalm J.R."/>
            <person name="Wisecaver J.H."/>
        </authorList>
    </citation>
    <scope>NUCLEOTIDE SEQUENCE</scope>
    <source>
        <strain evidence="1">ECLA1</strain>
    </source>
</reference>
<keyword evidence="2" id="KW-1185">Reference proteome</keyword>
<dbReference type="Proteomes" id="UP001283361">
    <property type="component" value="Unassembled WGS sequence"/>
</dbReference>
<organism evidence="1 2">
    <name type="scientific">Elysia crispata</name>
    <name type="common">lettuce slug</name>
    <dbReference type="NCBI Taxonomy" id="231223"/>
    <lineage>
        <taxon>Eukaryota</taxon>
        <taxon>Metazoa</taxon>
        <taxon>Spiralia</taxon>
        <taxon>Lophotrochozoa</taxon>
        <taxon>Mollusca</taxon>
        <taxon>Gastropoda</taxon>
        <taxon>Heterobranchia</taxon>
        <taxon>Euthyneura</taxon>
        <taxon>Panpulmonata</taxon>
        <taxon>Sacoglossa</taxon>
        <taxon>Placobranchoidea</taxon>
        <taxon>Plakobranchidae</taxon>
        <taxon>Elysia</taxon>
    </lineage>
</organism>
<comment type="caution">
    <text evidence="1">The sequence shown here is derived from an EMBL/GenBank/DDBJ whole genome shotgun (WGS) entry which is preliminary data.</text>
</comment>
<evidence type="ECO:0000313" key="1">
    <source>
        <dbReference type="EMBL" id="KAK3776216.1"/>
    </source>
</evidence>
<proteinExistence type="predicted"/>
<protein>
    <submittedName>
        <fullName evidence="1">Uncharacterized protein</fullName>
    </submittedName>
</protein>
<evidence type="ECO:0000313" key="2">
    <source>
        <dbReference type="Proteomes" id="UP001283361"/>
    </source>
</evidence>
<dbReference type="EMBL" id="JAWDGP010003238">
    <property type="protein sequence ID" value="KAK3776216.1"/>
    <property type="molecule type" value="Genomic_DNA"/>
</dbReference>
<dbReference type="AlphaFoldDB" id="A0AAE0ZWJ9"/>
<gene>
    <name evidence="1" type="ORF">RRG08_009655</name>
</gene>
<name>A0AAE0ZWJ9_9GAST</name>